<dbReference type="EMBL" id="AJIL01000197">
    <property type="protein sequence ID" value="KNE91559.1"/>
    <property type="molecule type" value="Genomic_DNA"/>
</dbReference>
<keyword evidence="3" id="KW-1185">Reference proteome</keyword>
<gene>
    <name evidence="2" type="ORF">PSTG_15011</name>
</gene>
<organism evidence="2 3">
    <name type="scientific">Puccinia striiformis f. sp. tritici PST-78</name>
    <dbReference type="NCBI Taxonomy" id="1165861"/>
    <lineage>
        <taxon>Eukaryota</taxon>
        <taxon>Fungi</taxon>
        <taxon>Dikarya</taxon>
        <taxon>Basidiomycota</taxon>
        <taxon>Pucciniomycotina</taxon>
        <taxon>Pucciniomycetes</taxon>
        <taxon>Pucciniales</taxon>
        <taxon>Pucciniaceae</taxon>
        <taxon>Puccinia</taxon>
    </lineage>
</organism>
<sequence>MTDDSYRLQNNRSSLNYSPALINLTTTTTPNSPALNPPPLADPGVTTLLLGLQMDDPDRDVVANHESNGQSKEANADSSKSDPSSKPTHPYSRSISWSPNGSRFCLGDPARALWIDWGGISDLTGPGVSKWSPEHRRSKPSVTASITPFAKGKERESVSEVNIHPNNKRKFPATSRVTSIAPEASTSAPVVQDGPYPFGVDSVSVDALSYAYMCETPLLQRFHKHINTRLHKLTQLVNTTKDALPPPPFLVQ</sequence>
<evidence type="ECO:0000313" key="2">
    <source>
        <dbReference type="EMBL" id="KNE91559.1"/>
    </source>
</evidence>
<protein>
    <submittedName>
        <fullName evidence="2">Uncharacterized protein</fullName>
    </submittedName>
</protein>
<feature type="compositionally biased region" description="Low complexity" evidence="1">
    <location>
        <begin position="23"/>
        <end position="34"/>
    </location>
</feature>
<comment type="caution">
    <text evidence="2">The sequence shown here is derived from an EMBL/GenBank/DDBJ whole genome shotgun (WGS) entry which is preliminary data.</text>
</comment>
<feature type="region of interest" description="Disordered" evidence="1">
    <location>
        <begin position="129"/>
        <end position="156"/>
    </location>
</feature>
<reference evidence="3" key="1">
    <citation type="submission" date="2014-03" db="EMBL/GenBank/DDBJ databases">
        <title>The Genome Sequence of Puccinia striiformis f. sp. tritici PST-78.</title>
        <authorList>
            <consortium name="The Broad Institute Genome Sequencing Platform"/>
            <person name="Cuomo C."/>
            <person name="Hulbert S."/>
            <person name="Chen X."/>
            <person name="Walker B."/>
            <person name="Young S.K."/>
            <person name="Zeng Q."/>
            <person name="Gargeya S."/>
            <person name="Fitzgerald M."/>
            <person name="Haas B."/>
            <person name="Abouelleil A."/>
            <person name="Alvarado L."/>
            <person name="Arachchi H.M."/>
            <person name="Berlin A.M."/>
            <person name="Chapman S.B."/>
            <person name="Goldberg J."/>
            <person name="Griggs A."/>
            <person name="Gujja S."/>
            <person name="Hansen M."/>
            <person name="Howarth C."/>
            <person name="Imamovic A."/>
            <person name="Larimer J."/>
            <person name="McCowan C."/>
            <person name="Montmayeur A."/>
            <person name="Murphy C."/>
            <person name="Neiman D."/>
            <person name="Pearson M."/>
            <person name="Priest M."/>
            <person name="Roberts A."/>
            <person name="Saif S."/>
            <person name="Shea T."/>
            <person name="Sisk P."/>
            <person name="Sykes S."/>
            <person name="Wortman J."/>
            <person name="Nusbaum C."/>
            <person name="Birren B."/>
        </authorList>
    </citation>
    <scope>NUCLEOTIDE SEQUENCE [LARGE SCALE GENOMIC DNA]</scope>
    <source>
        <strain evidence="3">race PST-78</strain>
    </source>
</reference>
<dbReference type="Proteomes" id="UP000054564">
    <property type="component" value="Unassembled WGS sequence"/>
</dbReference>
<feature type="region of interest" description="Disordered" evidence="1">
    <location>
        <begin position="23"/>
        <end position="45"/>
    </location>
</feature>
<feature type="region of interest" description="Disordered" evidence="1">
    <location>
        <begin position="59"/>
        <end position="98"/>
    </location>
</feature>
<proteinExistence type="predicted"/>
<evidence type="ECO:0000256" key="1">
    <source>
        <dbReference type="SAM" id="MobiDB-lite"/>
    </source>
</evidence>
<dbReference type="AlphaFoldDB" id="A0A0L0UXU8"/>
<name>A0A0L0UXU8_9BASI</name>
<evidence type="ECO:0000313" key="3">
    <source>
        <dbReference type="Proteomes" id="UP000054564"/>
    </source>
</evidence>
<feature type="compositionally biased region" description="Low complexity" evidence="1">
    <location>
        <begin position="77"/>
        <end position="87"/>
    </location>
</feature>
<accession>A0A0L0UXU8</accession>